<evidence type="ECO:0000313" key="1">
    <source>
        <dbReference type="EMBL" id="WAJ28986.1"/>
    </source>
</evidence>
<dbReference type="Proteomes" id="UP001163223">
    <property type="component" value="Chromosome"/>
</dbReference>
<gene>
    <name evidence="1" type="ORF">OXU80_01675</name>
</gene>
<evidence type="ECO:0000313" key="2">
    <source>
        <dbReference type="Proteomes" id="UP001163223"/>
    </source>
</evidence>
<organism evidence="1 2">
    <name type="scientific">Antarcticirhabdus aurantiaca</name>
    <dbReference type="NCBI Taxonomy" id="2606717"/>
    <lineage>
        <taxon>Bacteria</taxon>
        <taxon>Pseudomonadati</taxon>
        <taxon>Pseudomonadota</taxon>
        <taxon>Alphaproteobacteria</taxon>
        <taxon>Hyphomicrobiales</taxon>
        <taxon>Aurantimonadaceae</taxon>
        <taxon>Antarcticirhabdus</taxon>
    </lineage>
</organism>
<reference evidence="1" key="1">
    <citation type="submission" date="2022-11" db="EMBL/GenBank/DDBJ databases">
        <title>beta-Carotene-producing bacterium, Jeongeuplla avenae sp. nov., alleviates the salt stress of Arabidopsis seedlings.</title>
        <authorList>
            <person name="Jiang L."/>
            <person name="Lee J."/>
        </authorList>
    </citation>
    <scope>NUCLEOTIDE SEQUENCE</scope>
    <source>
        <strain evidence="1">DY_R2A_6</strain>
    </source>
</reference>
<sequence>MTFRLRLVPVLVAALVALPVTAGFLGTLLPAFGYLPALGADALSLQPFHELFATPGIGRSGLLSVWTGLAATALSVLLAMLALAAFVGTRALTRVERMLAPLLAVPHAAAAFGVALLIPPSGLLFRLAAVPLGLGRPPDLLIVGDPLGLSLILGLVAKEMPFILLVALASLPRAEPARRTAVARSLGQGRAAAFLFAVWPTLYREIRLPVLAVAAFGSSVVDVSLILGPSTPPTLAVQLLRWMGDPDLGLRLKASAGALLQGGATLAAILLWLGVERCAAAWLRRRLARGGRLPFEAAMRGLGLGAALLPVIVVGLGLVGLALWSVAGFWSFPDLLPPSLSGRTWSAALRSAAGPLGTTLALGLLSAGAAVLLAILLLAAASPLPRRLAALLALPLLVPQPAFVFGLSTGLLALGGRPSLLVLSALHLVFVLPYVLLALAEPWARLDPRFERVAASLGRGRFARLLRVRLPLLLKPLLSAFAIGFAVSAGLYLPTIVLGAGLYPTITTEAVALASGGDRRIIGAYALLQAALPCLAFALVPAIHGLCFPGRRGMRT</sequence>
<accession>A0ACD4NPZ1</accession>
<keyword evidence="2" id="KW-1185">Reference proteome</keyword>
<name>A0ACD4NPZ1_9HYPH</name>
<proteinExistence type="predicted"/>
<dbReference type="EMBL" id="CP113520">
    <property type="protein sequence ID" value="WAJ28986.1"/>
    <property type="molecule type" value="Genomic_DNA"/>
</dbReference>
<protein>
    <submittedName>
        <fullName evidence="1">ABC transporter permease</fullName>
    </submittedName>
</protein>